<feature type="region of interest" description="Disordered" evidence="1">
    <location>
        <begin position="133"/>
        <end position="205"/>
    </location>
</feature>
<reference evidence="4" key="3">
    <citation type="submission" date="2025-04" db="UniProtKB">
        <authorList>
            <consortium name="RefSeq"/>
        </authorList>
    </citation>
    <scope>IDENTIFICATION</scope>
    <source>
        <strain evidence="4">CBS 304.34</strain>
    </source>
</reference>
<dbReference type="OrthoDB" id="341421at2759"/>
<protein>
    <submittedName>
        <fullName evidence="2 4">Uncharacterized protein</fullName>
    </submittedName>
</protein>
<evidence type="ECO:0000256" key="1">
    <source>
        <dbReference type="SAM" id="MobiDB-lite"/>
    </source>
</evidence>
<proteinExistence type="predicted"/>
<keyword evidence="3" id="KW-1185">Reference proteome</keyword>
<name>A0A6A6Z8N2_9PEZI</name>
<dbReference type="GeneID" id="54453875"/>
<accession>A0A6A6Z8N2</accession>
<sequence length="349" mass="39355">MGAWGYNFLESDHDYDIASELADEAGVEDFMFPDDPAVTVDKLNDGLLKAMFDKRQKMRPQPRYEIVMLAVLAMKLGCAIEESHIKLIKRVYRRCEMSDEKMDRMKQALSKYTNGQPHNFGDKGLLETAMTRFGDKDTPQEKSKHGEASTEKKKEIYGDADSDGGEQAAVQVARKAKKPQQNNGGVALKKGTKRSHSETDAADVEEVVREPKRLSMFDDLPPISYSAPILNQPAIQPRHTLPYRPMGFYPGYPLVQNHPYSTSTPYQVQCICPIHCPMWNPIYRAPQQFRVLGSSFYSQAPMPTSMLWPYPSLTYNGRTQSPHGVTYDGHTGPQSIGGSNQYQASYSYY</sequence>
<gene>
    <name evidence="2 4" type="ORF">BDZ99DRAFT_17192</name>
</gene>
<evidence type="ECO:0000313" key="3">
    <source>
        <dbReference type="Proteomes" id="UP000504636"/>
    </source>
</evidence>
<evidence type="ECO:0000313" key="2">
    <source>
        <dbReference type="EMBL" id="KAF2817492.1"/>
    </source>
</evidence>
<feature type="compositionally biased region" description="Basic and acidic residues" evidence="1">
    <location>
        <begin position="133"/>
        <end position="157"/>
    </location>
</feature>
<reference evidence="2 4" key="1">
    <citation type="journal article" date="2020" name="Stud. Mycol.">
        <title>101 Dothideomycetes genomes: a test case for predicting lifestyles and emergence of pathogens.</title>
        <authorList>
            <person name="Haridas S."/>
            <person name="Albert R."/>
            <person name="Binder M."/>
            <person name="Bloem J."/>
            <person name="Labutti K."/>
            <person name="Salamov A."/>
            <person name="Andreopoulos B."/>
            <person name="Baker S."/>
            <person name="Barry K."/>
            <person name="Bills G."/>
            <person name="Bluhm B."/>
            <person name="Cannon C."/>
            <person name="Castanera R."/>
            <person name="Culley D."/>
            <person name="Daum C."/>
            <person name="Ezra D."/>
            <person name="Gonzalez J."/>
            <person name="Henrissat B."/>
            <person name="Kuo A."/>
            <person name="Liang C."/>
            <person name="Lipzen A."/>
            <person name="Lutzoni F."/>
            <person name="Magnuson J."/>
            <person name="Mondo S."/>
            <person name="Nolan M."/>
            <person name="Ohm R."/>
            <person name="Pangilinan J."/>
            <person name="Park H.-J."/>
            <person name="Ramirez L."/>
            <person name="Alfaro M."/>
            <person name="Sun H."/>
            <person name="Tritt A."/>
            <person name="Yoshinaga Y."/>
            <person name="Zwiers L.-H."/>
            <person name="Turgeon B."/>
            <person name="Goodwin S."/>
            <person name="Spatafora J."/>
            <person name="Crous P."/>
            <person name="Grigoriev I."/>
        </authorList>
    </citation>
    <scope>NUCLEOTIDE SEQUENCE</scope>
    <source>
        <strain evidence="2 4">CBS 304.34</strain>
    </source>
</reference>
<dbReference type="Proteomes" id="UP000504636">
    <property type="component" value="Unplaced"/>
</dbReference>
<dbReference type="EMBL" id="MU003692">
    <property type="protein sequence ID" value="KAF2817492.1"/>
    <property type="molecule type" value="Genomic_DNA"/>
</dbReference>
<dbReference type="AlphaFoldDB" id="A0A6A6Z8N2"/>
<organism evidence="2">
    <name type="scientific">Mytilinidion resinicola</name>
    <dbReference type="NCBI Taxonomy" id="574789"/>
    <lineage>
        <taxon>Eukaryota</taxon>
        <taxon>Fungi</taxon>
        <taxon>Dikarya</taxon>
        <taxon>Ascomycota</taxon>
        <taxon>Pezizomycotina</taxon>
        <taxon>Dothideomycetes</taxon>
        <taxon>Pleosporomycetidae</taxon>
        <taxon>Mytilinidiales</taxon>
        <taxon>Mytilinidiaceae</taxon>
        <taxon>Mytilinidion</taxon>
    </lineage>
</organism>
<dbReference type="RefSeq" id="XP_033584456.1">
    <property type="nucleotide sequence ID" value="XM_033712982.1"/>
</dbReference>
<evidence type="ECO:0000313" key="4">
    <source>
        <dbReference type="RefSeq" id="XP_033584456.1"/>
    </source>
</evidence>
<reference evidence="4" key="2">
    <citation type="submission" date="2020-04" db="EMBL/GenBank/DDBJ databases">
        <authorList>
            <consortium name="NCBI Genome Project"/>
        </authorList>
    </citation>
    <scope>NUCLEOTIDE SEQUENCE</scope>
    <source>
        <strain evidence="4">CBS 304.34</strain>
    </source>
</reference>